<dbReference type="EMBL" id="CP021744">
    <property type="protein sequence ID" value="ARZ72506.1"/>
    <property type="molecule type" value="Genomic_DNA"/>
</dbReference>
<dbReference type="OrthoDB" id="4245698at2"/>
<proteinExistence type="predicted"/>
<sequence>MGAQVAGIEREPAEVRIPRMALDAMAAALSVQTVAMRTWPDGIEWTYPMGTWEQPHLEVALMPGGDEVWLRMSTDRSSVVVWTIQQWWDFAGELPGTTPPG</sequence>
<accession>A0A1Z2LDW9</accession>
<protein>
    <submittedName>
        <fullName evidence="1">Uncharacterized protein</fullName>
    </submittedName>
</protein>
<dbReference type="Proteomes" id="UP000195755">
    <property type="component" value="Chromosome"/>
</dbReference>
<name>A0A1Z2LDW9_9ACTN</name>
<reference evidence="1 2" key="1">
    <citation type="submission" date="2017-06" db="EMBL/GenBank/DDBJ databases">
        <title>Streptomyces albireticuli Genome sequencing and assembly.</title>
        <authorList>
            <person name="Wang Y."/>
            <person name="Du B."/>
            <person name="Ding Y."/>
            <person name="Liu H."/>
            <person name="Hou Q."/>
            <person name="Liu K."/>
            <person name="Yao L."/>
            <person name="Wang C."/>
        </authorList>
    </citation>
    <scope>NUCLEOTIDE SEQUENCE [LARGE SCALE GENOMIC DNA]</scope>
    <source>
        <strain evidence="1 2">MDJK11</strain>
    </source>
</reference>
<dbReference type="AlphaFoldDB" id="A0A1Z2LDW9"/>
<evidence type="ECO:0000313" key="2">
    <source>
        <dbReference type="Proteomes" id="UP000195755"/>
    </source>
</evidence>
<evidence type="ECO:0000313" key="1">
    <source>
        <dbReference type="EMBL" id="ARZ72506.1"/>
    </source>
</evidence>
<organism evidence="1 2">
    <name type="scientific">Streptomyces albireticuli</name>
    <dbReference type="NCBI Taxonomy" id="1940"/>
    <lineage>
        <taxon>Bacteria</taxon>
        <taxon>Bacillati</taxon>
        <taxon>Actinomycetota</taxon>
        <taxon>Actinomycetes</taxon>
        <taxon>Kitasatosporales</taxon>
        <taxon>Streptomycetaceae</taxon>
        <taxon>Streptomyces</taxon>
    </lineage>
</organism>
<dbReference type="KEGG" id="salj:SMD11_6930"/>
<gene>
    <name evidence="1" type="ORF">SMD11_6930</name>
</gene>